<gene>
    <name evidence="2" type="ORF">CH371_02485</name>
</gene>
<reference evidence="2 3" key="1">
    <citation type="submission" date="2017-07" db="EMBL/GenBank/DDBJ databases">
        <title>Leptospira spp. isolated from tropical soils.</title>
        <authorList>
            <person name="Thibeaux R."/>
            <person name="Iraola G."/>
            <person name="Ferres I."/>
            <person name="Bierque E."/>
            <person name="Girault D."/>
            <person name="Soupe-Gilbert M.-E."/>
            <person name="Picardeau M."/>
            <person name="Goarant C."/>
        </authorList>
    </citation>
    <scope>NUCLEOTIDE SEQUENCE [LARGE SCALE GENOMIC DNA]</scope>
    <source>
        <strain evidence="2 3">FH2-C-A2</strain>
    </source>
</reference>
<name>A0A2M9ZHF1_9LEPT</name>
<evidence type="ECO:0000313" key="2">
    <source>
        <dbReference type="EMBL" id="PJZ67860.1"/>
    </source>
</evidence>
<dbReference type="EMBL" id="NPDT01000001">
    <property type="protein sequence ID" value="PJZ67860.1"/>
    <property type="molecule type" value="Genomic_DNA"/>
</dbReference>
<organism evidence="2 3">
    <name type="scientific">Leptospira wolffii</name>
    <dbReference type="NCBI Taxonomy" id="409998"/>
    <lineage>
        <taxon>Bacteria</taxon>
        <taxon>Pseudomonadati</taxon>
        <taxon>Spirochaetota</taxon>
        <taxon>Spirochaetia</taxon>
        <taxon>Leptospirales</taxon>
        <taxon>Leptospiraceae</taxon>
        <taxon>Leptospira</taxon>
    </lineage>
</organism>
<dbReference type="Proteomes" id="UP000231912">
    <property type="component" value="Unassembled WGS sequence"/>
</dbReference>
<proteinExistence type="predicted"/>
<feature type="transmembrane region" description="Helical" evidence="1">
    <location>
        <begin position="132"/>
        <end position="149"/>
    </location>
</feature>
<keyword evidence="1" id="KW-0472">Membrane</keyword>
<protein>
    <submittedName>
        <fullName evidence="2">Uncharacterized protein</fullName>
    </submittedName>
</protein>
<evidence type="ECO:0000256" key="1">
    <source>
        <dbReference type="SAM" id="Phobius"/>
    </source>
</evidence>
<feature type="transmembrane region" description="Helical" evidence="1">
    <location>
        <begin position="29"/>
        <end position="48"/>
    </location>
</feature>
<evidence type="ECO:0000313" key="3">
    <source>
        <dbReference type="Proteomes" id="UP000231912"/>
    </source>
</evidence>
<sequence>MIWFIKSLSRIPGWEKGTALVRRLQELSLTSKLFLVYSVFAVYFLLYHESHLPLFWMISLSLVGYFASTFFFWLIVFAYRRLETRVVLPAIFAEVGISRPTTALVPWMEGGLFLISVLICYITGFFDNRSGILFFAVYSLGVVFLRLIEDKLFYKIGLLGILVLAAGLISFKALQLSETWVAYVLFKPAFEEKNAEDWKFDEQERIVSNAEFGIHFKLPEDFYFHNPKNLNLEDKTGVGQIIGAISSSDTDPSRYPSIRIFYFPHRYQNEDQLVSDFKKYLDLLTKRGDIQEVNELESETLNGRYVGKFWTLYDVLRPRYAKMGMFSLAHQNRSDTFMFVIAESLIKNRRHEESIESILTSVNVDQKE</sequence>
<comment type="caution">
    <text evidence="2">The sequence shown here is derived from an EMBL/GenBank/DDBJ whole genome shotgun (WGS) entry which is preliminary data.</text>
</comment>
<feature type="transmembrane region" description="Helical" evidence="1">
    <location>
        <begin position="156"/>
        <end position="174"/>
    </location>
</feature>
<feature type="transmembrane region" description="Helical" evidence="1">
    <location>
        <begin position="54"/>
        <end position="79"/>
    </location>
</feature>
<feature type="transmembrane region" description="Helical" evidence="1">
    <location>
        <begin position="107"/>
        <end position="126"/>
    </location>
</feature>
<dbReference type="RefSeq" id="WP_100758266.1">
    <property type="nucleotide sequence ID" value="NZ_NPDT01000001.1"/>
</dbReference>
<dbReference type="AlphaFoldDB" id="A0A2M9ZHF1"/>
<keyword evidence="1" id="KW-1133">Transmembrane helix</keyword>
<accession>A0A2M9ZHF1</accession>
<keyword evidence="1" id="KW-0812">Transmembrane</keyword>